<organism evidence="1 2">
    <name type="scientific">Listeria monocytogenes serotype 1/2b</name>
    <dbReference type="NCBI Taxonomy" id="2291966"/>
    <lineage>
        <taxon>Bacteria</taxon>
        <taxon>Bacillati</taxon>
        <taxon>Bacillota</taxon>
        <taxon>Bacilli</taxon>
        <taxon>Bacillales</taxon>
        <taxon>Listeriaceae</taxon>
        <taxon>Listeria</taxon>
    </lineage>
</organism>
<evidence type="ECO:0000313" key="2">
    <source>
        <dbReference type="Proteomes" id="UP000330099"/>
    </source>
</evidence>
<comment type="caution">
    <text evidence="1">The sequence shown here is derived from an EMBL/GenBank/DDBJ whole genome shotgun (WGS) entry which is preliminary data.</text>
</comment>
<gene>
    <name evidence="1" type="ORF">E3077_15035</name>
</gene>
<reference evidence="1 2" key="1">
    <citation type="submission" date="2019-03" db="EMBL/GenBank/DDBJ databases">
        <authorList>
            <consortium name="GenomeTrakr: Next Generation Sequencing Network for Food Pathogen Tracability"/>
        </authorList>
    </citation>
    <scope>NUCLEOTIDE SEQUENCE [LARGE SCALE GENOMIC DNA]</scope>
    <source>
        <strain evidence="1 2">LS1392</strain>
    </source>
</reference>
<dbReference type="AlphaFoldDB" id="A0A4B9HZJ8"/>
<protein>
    <submittedName>
        <fullName evidence="1">Uncharacterized protein</fullName>
    </submittedName>
</protein>
<evidence type="ECO:0000313" key="1">
    <source>
        <dbReference type="EMBL" id="EAE6014809.1"/>
    </source>
</evidence>
<dbReference type="EMBL" id="AAASZE010000009">
    <property type="protein sequence ID" value="EAE6014809.1"/>
    <property type="molecule type" value="Genomic_DNA"/>
</dbReference>
<sequence length="75" mass="8489">MKNNLFDVVGMVLMLGITVLMEIYFSALFRLNVLMDNYIGVTIFGCILVLLTAAVFSQVKYLLGKFRNATHKQQV</sequence>
<dbReference type="Proteomes" id="UP000330099">
    <property type="component" value="Unassembled WGS sequence"/>
</dbReference>
<proteinExistence type="predicted"/>
<accession>A0A4B9HZJ8</accession>
<name>A0A4B9HZJ8_LISMN</name>